<dbReference type="Proteomes" id="UP001249851">
    <property type="component" value="Unassembled WGS sequence"/>
</dbReference>
<feature type="domain" description="CxC3 like cysteine cluster" evidence="1">
    <location>
        <begin position="143"/>
        <end position="199"/>
    </location>
</feature>
<keyword evidence="3" id="KW-1185">Reference proteome</keyword>
<dbReference type="EMBL" id="JARQWQ010000064">
    <property type="protein sequence ID" value="KAK2555200.1"/>
    <property type="molecule type" value="Genomic_DNA"/>
</dbReference>
<evidence type="ECO:0000313" key="2">
    <source>
        <dbReference type="EMBL" id="KAK2555200.1"/>
    </source>
</evidence>
<sequence>MVIDHTKIFSTEDTLEATLAKGHNFLSSFGVPASFRNRETRMMNLSSSWDSSMKKLFEAVLAFKSLPSPNCCNFCFRGKVQVRCAESPVKFMRSSCDENVHKVLLFHNRDAYVNRHFHAIPPTVVIDEKGNTQTTANLYPVVNLPTHCSKCKEEGVLQEMPLSGSLIIANEQGRFDFNKYAVYCRNCNDVTPSWTIRDLWDSLQKRMPGTSASFFIRALEDLSAMSERVLLLCSVWFLLCLII</sequence>
<gene>
    <name evidence="2" type="ORF">P5673_023178</name>
</gene>
<proteinExistence type="predicted"/>
<reference evidence="2" key="1">
    <citation type="journal article" date="2023" name="G3 (Bethesda)">
        <title>Whole genome assembly and annotation of the endangered Caribbean coral Acropora cervicornis.</title>
        <authorList>
            <person name="Selwyn J.D."/>
            <person name="Vollmer S.V."/>
        </authorList>
    </citation>
    <scope>NUCLEOTIDE SEQUENCE</scope>
    <source>
        <strain evidence="2">K2</strain>
    </source>
</reference>
<evidence type="ECO:0000313" key="3">
    <source>
        <dbReference type="Proteomes" id="UP001249851"/>
    </source>
</evidence>
<dbReference type="AlphaFoldDB" id="A0AAD9UZE3"/>
<comment type="caution">
    <text evidence="2">The sequence shown here is derived from an EMBL/GenBank/DDBJ whole genome shotgun (WGS) entry which is preliminary data.</text>
</comment>
<dbReference type="Pfam" id="PF18804">
    <property type="entry name" value="CxC3"/>
    <property type="match status" value="1"/>
</dbReference>
<name>A0AAD9UZE3_ACRCE</name>
<reference evidence="2" key="2">
    <citation type="journal article" date="2023" name="Science">
        <title>Genomic signatures of disease resistance in endangered staghorn corals.</title>
        <authorList>
            <person name="Vollmer S.V."/>
            <person name="Selwyn J.D."/>
            <person name="Despard B.A."/>
            <person name="Roesel C.L."/>
        </authorList>
    </citation>
    <scope>NUCLEOTIDE SEQUENCE</scope>
    <source>
        <strain evidence="2">K2</strain>
    </source>
</reference>
<dbReference type="InterPro" id="IPR040564">
    <property type="entry name" value="CxC3-like"/>
</dbReference>
<evidence type="ECO:0000259" key="1">
    <source>
        <dbReference type="Pfam" id="PF18804"/>
    </source>
</evidence>
<accession>A0AAD9UZE3</accession>
<organism evidence="2 3">
    <name type="scientific">Acropora cervicornis</name>
    <name type="common">Staghorn coral</name>
    <dbReference type="NCBI Taxonomy" id="6130"/>
    <lineage>
        <taxon>Eukaryota</taxon>
        <taxon>Metazoa</taxon>
        <taxon>Cnidaria</taxon>
        <taxon>Anthozoa</taxon>
        <taxon>Hexacorallia</taxon>
        <taxon>Scleractinia</taxon>
        <taxon>Astrocoeniina</taxon>
        <taxon>Acroporidae</taxon>
        <taxon>Acropora</taxon>
    </lineage>
</organism>
<protein>
    <recommendedName>
        <fullName evidence="1">CxC3 like cysteine cluster domain-containing protein</fullName>
    </recommendedName>
</protein>